<accession>A0AA86P971</accession>
<protein>
    <submittedName>
        <fullName evidence="3">Hypothetical_protein</fullName>
    </submittedName>
</protein>
<organism evidence="2">
    <name type="scientific">Hexamita inflata</name>
    <dbReference type="NCBI Taxonomy" id="28002"/>
    <lineage>
        <taxon>Eukaryota</taxon>
        <taxon>Metamonada</taxon>
        <taxon>Diplomonadida</taxon>
        <taxon>Hexamitidae</taxon>
        <taxon>Hexamitinae</taxon>
        <taxon>Hexamita</taxon>
    </lineage>
</organism>
<evidence type="ECO:0000256" key="1">
    <source>
        <dbReference type="SAM" id="Phobius"/>
    </source>
</evidence>
<proteinExistence type="predicted"/>
<name>A0AA86P971_9EUKA</name>
<dbReference type="AlphaFoldDB" id="A0AA86P971"/>
<keyword evidence="1" id="KW-0472">Membrane</keyword>
<keyword evidence="1" id="KW-1133">Transmembrane helix</keyword>
<feature type="transmembrane region" description="Helical" evidence="1">
    <location>
        <begin position="100"/>
        <end position="117"/>
    </location>
</feature>
<evidence type="ECO:0000313" key="3">
    <source>
        <dbReference type="EMBL" id="CAL6107234.1"/>
    </source>
</evidence>
<sequence>MKKQQSILELKNNKDQQYTAAWWMKQQQLPLKQNDIIAHVMRSGSSSPQLSGNNSRQSSAMQSLTTSNSGLASSQGLQQKQQLTLFAHKRILLQNKINKLFQLSFCFPYLVFHLYIMLSKIGVDKRNCYEDKLLNVSFINCCVQIILSAILIISLTGWLCFKVFAN</sequence>
<dbReference type="EMBL" id="CAXDID020000632">
    <property type="protein sequence ID" value="CAL6107234.1"/>
    <property type="molecule type" value="Genomic_DNA"/>
</dbReference>
<evidence type="ECO:0000313" key="2">
    <source>
        <dbReference type="EMBL" id="CAI9932329.1"/>
    </source>
</evidence>
<reference evidence="3 4" key="2">
    <citation type="submission" date="2024-07" db="EMBL/GenBank/DDBJ databases">
        <authorList>
            <person name="Akdeniz Z."/>
        </authorList>
    </citation>
    <scope>NUCLEOTIDE SEQUENCE [LARGE SCALE GENOMIC DNA]</scope>
</reference>
<keyword evidence="1" id="KW-0812">Transmembrane</keyword>
<feature type="transmembrane region" description="Helical" evidence="1">
    <location>
        <begin position="137"/>
        <end position="161"/>
    </location>
</feature>
<comment type="caution">
    <text evidence="2">The sequence shown here is derived from an EMBL/GenBank/DDBJ whole genome shotgun (WGS) entry which is preliminary data.</text>
</comment>
<reference evidence="2" key="1">
    <citation type="submission" date="2023-06" db="EMBL/GenBank/DDBJ databases">
        <authorList>
            <person name="Kurt Z."/>
        </authorList>
    </citation>
    <scope>NUCLEOTIDE SEQUENCE</scope>
</reference>
<gene>
    <name evidence="2" type="ORF">HINF_LOCUS19974</name>
    <name evidence="3" type="ORF">HINF_LOCUS74396</name>
</gene>
<dbReference type="Proteomes" id="UP001642409">
    <property type="component" value="Unassembled WGS sequence"/>
</dbReference>
<dbReference type="EMBL" id="CATOUU010000515">
    <property type="protein sequence ID" value="CAI9932329.1"/>
    <property type="molecule type" value="Genomic_DNA"/>
</dbReference>
<keyword evidence="4" id="KW-1185">Reference proteome</keyword>
<evidence type="ECO:0000313" key="4">
    <source>
        <dbReference type="Proteomes" id="UP001642409"/>
    </source>
</evidence>